<feature type="domain" description="Low molecular weight antigen MTB12-like C-terminal" evidence="5">
    <location>
        <begin position="274"/>
        <end position="322"/>
    </location>
</feature>
<sequence length="323" mass="32226">MSQHPPPPPSFPPPPAGPPPAGPPPAGPPAWGPPPSGPPGFPPPSGDKGKGLWIVLGVVGVLLLIGIAIGLVVALTGDDDSDGDGDRGGDSAAATPEDVVERLVAAAEDGDCAAAEKLLTEDARASDPCESEDFRLLATEDVESDVHDASIDGSTASVPADFTSQAGSSTYTFVLEKVDGEWLVASYDVARSASSEGPSVTAPTDGPSPSGSPSAGGSSTAGAVPDEPTAVVEAFLDSAFAGDCATAEDLVTSAYLADEGSCDAAEIPTELGDSVKWDVGDATVDAAAGTATVPVEITIYGSSQKSDFELVREGGRWKISDAG</sequence>
<evidence type="ECO:0000313" key="6">
    <source>
        <dbReference type="EMBL" id="NYD31813.1"/>
    </source>
</evidence>
<accession>A0A852RA45</accession>
<organism evidence="6 7">
    <name type="scientific">Nocardioides kongjuensis</name>
    <dbReference type="NCBI Taxonomy" id="349522"/>
    <lineage>
        <taxon>Bacteria</taxon>
        <taxon>Bacillati</taxon>
        <taxon>Actinomycetota</taxon>
        <taxon>Actinomycetes</taxon>
        <taxon>Propionibacteriales</taxon>
        <taxon>Nocardioidaceae</taxon>
        <taxon>Nocardioides</taxon>
    </lineage>
</organism>
<name>A0A852RA45_9ACTN</name>
<evidence type="ECO:0000256" key="2">
    <source>
        <dbReference type="ARBA" id="ARBA00093774"/>
    </source>
</evidence>
<keyword evidence="4" id="KW-0472">Membrane</keyword>
<evidence type="ECO:0000259" key="5">
    <source>
        <dbReference type="Pfam" id="PF26580"/>
    </source>
</evidence>
<dbReference type="SUPFAM" id="SSF54427">
    <property type="entry name" value="NTF2-like"/>
    <property type="match status" value="2"/>
</dbReference>
<comment type="caution">
    <text evidence="6">The sequence shown here is derived from an EMBL/GenBank/DDBJ whole genome shotgun (WGS) entry which is preliminary data.</text>
</comment>
<keyword evidence="4" id="KW-0812">Transmembrane</keyword>
<evidence type="ECO:0000313" key="7">
    <source>
        <dbReference type="Proteomes" id="UP000582231"/>
    </source>
</evidence>
<dbReference type="InterPro" id="IPR058644">
    <property type="entry name" value="Mtb12-like_C"/>
</dbReference>
<evidence type="ECO:0000256" key="4">
    <source>
        <dbReference type="SAM" id="Phobius"/>
    </source>
</evidence>
<comment type="similarity">
    <text evidence="2">Belongs to the MTB12 family.</text>
</comment>
<proteinExistence type="inferred from homology"/>
<reference evidence="6 7" key="1">
    <citation type="submission" date="2020-07" db="EMBL/GenBank/DDBJ databases">
        <title>Sequencing the genomes of 1000 actinobacteria strains.</title>
        <authorList>
            <person name="Klenk H.-P."/>
        </authorList>
    </citation>
    <scope>NUCLEOTIDE SEQUENCE [LARGE SCALE GENOMIC DNA]</scope>
    <source>
        <strain evidence="6 7">DSM 19082</strain>
    </source>
</reference>
<dbReference type="RefSeq" id="WP_179728080.1">
    <property type="nucleotide sequence ID" value="NZ_BAABEF010000001.1"/>
</dbReference>
<keyword evidence="1" id="KW-0732">Signal</keyword>
<feature type="compositionally biased region" description="Low complexity" evidence="3">
    <location>
        <begin position="201"/>
        <end position="223"/>
    </location>
</feature>
<keyword evidence="4" id="KW-1133">Transmembrane helix</keyword>
<dbReference type="Proteomes" id="UP000582231">
    <property type="component" value="Unassembled WGS sequence"/>
</dbReference>
<dbReference type="InterPro" id="IPR032710">
    <property type="entry name" value="NTF2-like_dom_sf"/>
</dbReference>
<feature type="transmembrane region" description="Helical" evidence="4">
    <location>
        <begin position="52"/>
        <end position="75"/>
    </location>
</feature>
<evidence type="ECO:0000256" key="3">
    <source>
        <dbReference type="SAM" id="MobiDB-lite"/>
    </source>
</evidence>
<dbReference type="Pfam" id="PF26580">
    <property type="entry name" value="Mtb12_C"/>
    <property type="match status" value="1"/>
</dbReference>
<feature type="region of interest" description="Disordered" evidence="3">
    <location>
        <begin position="1"/>
        <end position="45"/>
    </location>
</feature>
<dbReference type="EMBL" id="JACCBF010000001">
    <property type="protein sequence ID" value="NYD31813.1"/>
    <property type="molecule type" value="Genomic_DNA"/>
</dbReference>
<gene>
    <name evidence="6" type="ORF">BJ958_003359</name>
</gene>
<dbReference type="AlphaFoldDB" id="A0A852RA45"/>
<protein>
    <recommendedName>
        <fullName evidence="5">Low molecular weight antigen MTB12-like C-terminal domain-containing protein</fullName>
    </recommendedName>
</protein>
<keyword evidence="7" id="KW-1185">Reference proteome</keyword>
<feature type="region of interest" description="Disordered" evidence="3">
    <location>
        <begin position="193"/>
        <end position="225"/>
    </location>
</feature>
<evidence type="ECO:0000256" key="1">
    <source>
        <dbReference type="ARBA" id="ARBA00022729"/>
    </source>
</evidence>